<dbReference type="Proteomes" id="UP000450676">
    <property type="component" value="Unassembled WGS sequence"/>
</dbReference>
<protein>
    <recommendedName>
        <fullName evidence="2">Right handed beta helix domain-containing protein</fullName>
    </recommendedName>
</protein>
<organism evidence="3 4">
    <name type="scientific">Pseudoduganella aquatica</name>
    <dbReference type="NCBI Taxonomy" id="2660641"/>
    <lineage>
        <taxon>Bacteria</taxon>
        <taxon>Pseudomonadati</taxon>
        <taxon>Pseudomonadota</taxon>
        <taxon>Betaproteobacteria</taxon>
        <taxon>Burkholderiales</taxon>
        <taxon>Oxalobacteraceae</taxon>
        <taxon>Telluria group</taxon>
        <taxon>Pseudoduganella</taxon>
    </lineage>
</organism>
<feature type="chain" id="PRO_5030626877" description="Right handed beta helix domain-containing protein" evidence="1">
    <location>
        <begin position="23"/>
        <end position="298"/>
    </location>
</feature>
<dbReference type="InterPro" id="IPR039448">
    <property type="entry name" value="Beta_helix"/>
</dbReference>
<reference evidence="3 4" key="1">
    <citation type="submission" date="2019-12" db="EMBL/GenBank/DDBJ databases">
        <title>Novel species isolated from a subtropical stream in China.</title>
        <authorList>
            <person name="Lu H."/>
        </authorList>
    </citation>
    <scope>NUCLEOTIDE SEQUENCE [LARGE SCALE GENOMIC DNA]</scope>
    <source>
        <strain evidence="3 4">FT127W</strain>
    </source>
</reference>
<dbReference type="SUPFAM" id="SSF51126">
    <property type="entry name" value="Pectin lyase-like"/>
    <property type="match status" value="1"/>
</dbReference>
<feature type="domain" description="Right handed beta helix" evidence="2">
    <location>
        <begin position="167"/>
        <end position="278"/>
    </location>
</feature>
<gene>
    <name evidence="3" type="ORF">GTP77_11765</name>
</gene>
<sequence>MKILPRLLLTCLPTLLAAPVLACEPVELYAAAKAKTMRKPGSYCLRSDVSRPRTFDIHAASFKTAAGEALLTIDYGSRGGGADGRRVDLDLRGHRISSTAPDMLGVRSFGMVRNVRVSNGSIEVTGDTSVGVSMLYAGAQGMPGGLYPSLPQFEDAPAPASGSWGDSANVVERVAIRAGGRGVVLGGDNNVIRDSTIEVDGPVAIFAYGKGTVIENNTIIVHGRGTGNYDAVIKLRDARGAIVRNNRIIHKGFGSAGTAINLLDSADVRVENNILEGIENVVRQVGKTSVLQQGTQRR</sequence>
<feature type="signal peptide" evidence="1">
    <location>
        <begin position="1"/>
        <end position="22"/>
    </location>
</feature>
<keyword evidence="1" id="KW-0732">Signal</keyword>
<dbReference type="InterPro" id="IPR012334">
    <property type="entry name" value="Pectin_lyas_fold"/>
</dbReference>
<evidence type="ECO:0000313" key="3">
    <source>
        <dbReference type="EMBL" id="MYN08009.1"/>
    </source>
</evidence>
<dbReference type="Pfam" id="PF13229">
    <property type="entry name" value="Beta_helix"/>
    <property type="match status" value="1"/>
</dbReference>
<accession>A0A7X4HB49</accession>
<evidence type="ECO:0000313" key="4">
    <source>
        <dbReference type="Proteomes" id="UP000450676"/>
    </source>
</evidence>
<comment type="caution">
    <text evidence="3">The sequence shown here is derived from an EMBL/GenBank/DDBJ whole genome shotgun (WGS) entry which is preliminary data.</text>
</comment>
<dbReference type="RefSeq" id="WP_161072354.1">
    <property type="nucleotide sequence ID" value="NZ_WWCU01000011.1"/>
</dbReference>
<keyword evidence="4" id="KW-1185">Reference proteome</keyword>
<evidence type="ECO:0000256" key="1">
    <source>
        <dbReference type="SAM" id="SignalP"/>
    </source>
</evidence>
<dbReference type="Gene3D" id="2.160.20.10">
    <property type="entry name" value="Single-stranded right-handed beta-helix, Pectin lyase-like"/>
    <property type="match status" value="1"/>
</dbReference>
<proteinExistence type="predicted"/>
<dbReference type="InterPro" id="IPR011050">
    <property type="entry name" value="Pectin_lyase_fold/virulence"/>
</dbReference>
<evidence type="ECO:0000259" key="2">
    <source>
        <dbReference type="Pfam" id="PF13229"/>
    </source>
</evidence>
<dbReference type="AlphaFoldDB" id="A0A7X4HB49"/>
<name>A0A7X4HB49_9BURK</name>
<dbReference type="EMBL" id="WWCU01000011">
    <property type="protein sequence ID" value="MYN08009.1"/>
    <property type="molecule type" value="Genomic_DNA"/>
</dbReference>